<evidence type="ECO:0000313" key="2">
    <source>
        <dbReference type="EMBL" id="MCS0634736.1"/>
    </source>
</evidence>
<organism evidence="2 3">
    <name type="scientific">Streptomyces pyxinae</name>
    <dbReference type="NCBI Taxonomy" id="2970734"/>
    <lineage>
        <taxon>Bacteria</taxon>
        <taxon>Bacillati</taxon>
        <taxon>Actinomycetota</taxon>
        <taxon>Actinomycetes</taxon>
        <taxon>Kitasatosporales</taxon>
        <taxon>Streptomycetaceae</taxon>
        <taxon>Streptomyces</taxon>
    </lineage>
</organism>
<dbReference type="Proteomes" id="UP001431313">
    <property type="component" value="Unassembled WGS sequence"/>
</dbReference>
<proteinExistence type="predicted"/>
<evidence type="ECO:0000256" key="1">
    <source>
        <dbReference type="SAM" id="MobiDB-lite"/>
    </source>
</evidence>
<gene>
    <name evidence="2" type="ORF">NX801_03495</name>
</gene>
<feature type="region of interest" description="Disordered" evidence="1">
    <location>
        <begin position="40"/>
        <end position="75"/>
    </location>
</feature>
<accession>A0ABT2CBE3</accession>
<reference evidence="2" key="1">
    <citation type="submission" date="2022-08" db="EMBL/GenBank/DDBJ databases">
        <authorList>
            <person name="Somphong A."/>
            <person name="Phongsopitanun W."/>
        </authorList>
    </citation>
    <scope>NUCLEOTIDE SEQUENCE</scope>
    <source>
        <strain evidence="2">LP05-1</strain>
    </source>
</reference>
<feature type="compositionally biased region" description="Basic and acidic residues" evidence="1">
    <location>
        <begin position="40"/>
        <end position="65"/>
    </location>
</feature>
<sequence>MNDIPDIPDVEELARLLPEPVAPELPRRAHDLHRERLMRLIDQDGRDHRAHQDSQDRRDRQDSQGRRGRRGSAAPAAVRWPVLRRPAVLLPAAGVAVAGALTAALALGPPPVRSGTAEAGTPAGPPAAEVVLDRASTVALATDTDPVGEDSFVYVRSMVREADLTSGKPVLGPLHQREVWRSQRPGRVTVPGHIRENGEMSRMNAEFGDTGGTPVGVNRPTYRWLAELPREPAALLRRLRELTPVEDGQEQDQAVFEQIGYLVGEQVMPPETAAALYRAAARIPGVRSAADASDATGRHGVGIVRDDTRSGERSEWVFGKDSSFLGSRTYLSRDTALGPAGTLLSADAVQERGVVAEAGDRPS</sequence>
<name>A0ABT2CBE3_9ACTN</name>
<evidence type="ECO:0000313" key="3">
    <source>
        <dbReference type="Proteomes" id="UP001431313"/>
    </source>
</evidence>
<dbReference type="RefSeq" id="WP_258785379.1">
    <property type="nucleotide sequence ID" value="NZ_JANUGQ010000002.1"/>
</dbReference>
<comment type="caution">
    <text evidence="2">The sequence shown here is derived from an EMBL/GenBank/DDBJ whole genome shotgun (WGS) entry which is preliminary data.</text>
</comment>
<keyword evidence="3" id="KW-1185">Reference proteome</keyword>
<protein>
    <submittedName>
        <fullName evidence="2">CU044_5270 family protein</fullName>
    </submittedName>
</protein>
<dbReference type="InterPro" id="IPR047789">
    <property type="entry name" value="CU044_5270-like"/>
</dbReference>
<dbReference type="NCBIfam" id="NF038083">
    <property type="entry name" value="CU044_5270_fam"/>
    <property type="match status" value="1"/>
</dbReference>
<dbReference type="EMBL" id="JANUGQ010000002">
    <property type="protein sequence ID" value="MCS0634736.1"/>
    <property type="molecule type" value="Genomic_DNA"/>
</dbReference>